<dbReference type="NCBIfam" id="NF005164">
    <property type="entry name" value="PRK06638.1-4"/>
    <property type="match status" value="1"/>
</dbReference>
<keyword evidence="4" id="KW-0812">Transmembrane</keyword>
<dbReference type="PANTHER" id="PTHR33269:SF17">
    <property type="entry name" value="NADH-UBIQUINONE OXIDOREDUCTASE CHAIN 6"/>
    <property type="match status" value="1"/>
</dbReference>
<accession>F5T2U1</accession>
<keyword evidence="5" id="KW-0830">Ubiquinone</keyword>
<comment type="subcellular location">
    <subcellularLocation>
        <location evidence="4">Cell membrane</location>
        <topology evidence="4">Multi-pass membrane protein</topology>
    </subcellularLocation>
</comment>
<dbReference type="GO" id="GO:0008137">
    <property type="term" value="F:NADH dehydrogenase (ubiquinone) activity"/>
    <property type="evidence" value="ECO:0007669"/>
    <property type="project" value="UniProtKB-UniRule"/>
</dbReference>
<dbReference type="Pfam" id="PF00499">
    <property type="entry name" value="Oxidored_q3"/>
    <property type="match status" value="1"/>
</dbReference>
<dbReference type="OrthoDB" id="9795409at2"/>
<evidence type="ECO:0000313" key="5">
    <source>
        <dbReference type="EMBL" id="EGL53302.1"/>
    </source>
</evidence>
<dbReference type="PANTHER" id="PTHR33269">
    <property type="entry name" value="NADH-UBIQUINONE OXIDOREDUCTASE CHAIN 6"/>
    <property type="match status" value="1"/>
</dbReference>
<comment type="catalytic activity">
    <reaction evidence="4">
        <text>a quinone + NADH + 5 H(+)(in) = a quinol + NAD(+) + 4 H(+)(out)</text>
        <dbReference type="Rhea" id="RHEA:57888"/>
        <dbReference type="ChEBI" id="CHEBI:15378"/>
        <dbReference type="ChEBI" id="CHEBI:24646"/>
        <dbReference type="ChEBI" id="CHEBI:57540"/>
        <dbReference type="ChEBI" id="CHEBI:57945"/>
        <dbReference type="ChEBI" id="CHEBI:132124"/>
    </reaction>
</comment>
<gene>
    <name evidence="5" type="ORF">MAMP_00778</name>
</gene>
<feature type="transmembrane region" description="Helical" evidence="4">
    <location>
        <begin position="53"/>
        <end position="77"/>
    </location>
</feature>
<dbReference type="InterPro" id="IPR001457">
    <property type="entry name" value="NADH_UbQ/plastoQ_OxRdtase_su6"/>
</dbReference>
<comment type="similarity">
    <text evidence="1 4">Belongs to the complex I subunit 6 family.</text>
</comment>
<dbReference type="Proteomes" id="UP000003544">
    <property type="component" value="Unassembled WGS sequence"/>
</dbReference>
<protein>
    <recommendedName>
        <fullName evidence="2 4">NADH-quinone oxidoreductase subunit J</fullName>
        <ecNumber evidence="4">7.1.1.-</ecNumber>
    </recommendedName>
</protein>
<dbReference type="EC" id="7.1.1.-" evidence="4"/>
<keyword evidence="4" id="KW-1133">Transmembrane helix</keyword>
<keyword evidence="6" id="KW-1185">Reference proteome</keyword>
<reference evidence="5 6" key="1">
    <citation type="journal article" date="2011" name="J. Bacteriol.">
        <title>Draft genome sequence of Methylophaga aminisulfidivorans MP T.</title>
        <authorList>
            <person name="Han G.H."/>
            <person name="Kim W."/>
            <person name="Chun J."/>
            <person name="Kim S.W."/>
        </authorList>
    </citation>
    <scope>NUCLEOTIDE SEQUENCE [LARGE SCALE GENOMIC DNA]</scope>
    <source>
        <strain evidence="6">MP(T)</strain>
    </source>
</reference>
<keyword evidence="4" id="KW-0472">Membrane</keyword>
<proteinExistence type="inferred from homology"/>
<comment type="function">
    <text evidence="4">NDH-1 shuttles electrons from NADH, via FMN and iron-sulfur (Fe-S) centers, to quinones in the respiratory chain. Couples the redox reaction to proton translocation (for every two electrons transferred, four hydrogen ions are translocated across the cytoplasmic membrane), and thus conserves the redox energy in a proton gradient.</text>
</comment>
<dbReference type="AlphaFoldDB" id="F5T2U1"/>
<dbReference type="InterPro" id="IPR042106">
    <property type="entry name" value="Nuo/plastoQ_OxRdtase_6_NuoJ"/>
</dbReference>
<name>F5T2U1_9GAMM</name>
<feature type="transmembrane region" description="Helical" evidence="4">
    <location>
        <begin position="6"/>
        <end position="23"/>
    </location>
</feature>
<feature type="transmembrane region" description="Helical" evidence="4">
    <location>
        <begin position="30"/>
        <end position="47"/>
    </location>
</feature>
<evidence type="ECO:0000256" key="4">
    <source>
        <dbReference type="RuleBase" id="RU004429"/>
    </source>
</evidence>
<comment type="subunit">
    <text evidence="3">Composed of 13 different subunits. Subunits NuoA, H, J, K, L, M, N constitute the membrane sector of the complex.</text>
</comment>
<keyword evidence="4" id="KW-0520">NAD</keyword>
<feature type="transmembrane region" description="Helical" evidence="4">
    <location>
        <begin position="137"/>
        <end position="160"/>
    </location>
</feature>
<evidence type="ECO:0000256" key="1">
    <source>
        <dbReference type="ARBA" id="ARBA00005698"/>
    </source>
</evidence>
<dbReference type="GO" id="GO:0048038">
    <property type="term" value="F:quinone binding"/>
    <property type="evidence" value="ECO:0007669"/>
    <property type="project" value="UniProtKB-UniRule"/>
</dbReference>
<sequence length="198" mass="21907">MESIIFYTFAVILLFAATMVITVRNPVRAALFLVLAFFTSAGIWLMLEAEFLAISLVLVYVGAVLVLFLFVVMMLDIDLAPLKEGFTRYLPLGIIVAALIVVEMIAVLNAPQFNISAAAATDASNTKMLGRLLYTVYVYPFEIASVILTVAIVAAITLTLREHHRKLQDPAKQVTVKSTDRLRMVDLRQTQEGEGREP</sequence>
<dbReference type="EMBL" id="AFIG01000003">
    <property type="protein sequence ID" value="EGL53302.1"/>
    <property type="molecule type" value="Genomic_DNA"/>
</dbReference>
<evidence type="ECO:0000256" key="2">
    <source>
        <dbReference type="ARBA" id="ARBA00019907"/>
    </source>
</evidence>
<comment type="caution">
    <text evidence="5">The sequence shown here is derived from an EMBL/GenBank/DDBJ whole genome shotgun (WGS) entry which is preliminary data.</text>
</comment>
<evidence type="ECO:0000256" key="3">
    <source>
        <dbReference type="ARBA" id="ARBA00025811"/>
    </source>
</evidence>
<dbReference type="STRING" id="1026882.MAMP_00778"/>
<organism evidence="5 6">
    <name type="scientific">Methylophaga aminisulfidivorans MP</name>
    <dbReference type="NCBI Taxonomy" id="1026882"/>
    <lineage>
        <taxon>Bacteria</taxon>
        <taxon>Pseudomonadati</taxon>
        <taxon>Pseudomonadota</taxon>
        <taxon>Gammaproteobacteria</taxon>
        <taxon>Thiotrichales</taxon>
        <taxon>Piscirickettsiaceae</taxon>
        <taxon>Methylophaga</taxon>
    </lineage>
</organism>
<keyword evidence="4" id="KW-1003">Cell membrane</keyword>
<feature type="transmembrane region" description="Helical" evidence="4">
    <location>
        <begin position="89"/>
        <end position="108"/>
    </location>
</feature>
<dbReference type="GO" id="GO:0005886">
    <property type="term" value="C:plasma membrane"/>
    <property type="evidence" value="ECO:0007669"/>
    <property type="project" value="UniProtKB-SubCell"/>
</dbReference>
<dbReference type="Gene3D" id="1.20.120.1200">
    <property type="entry name" value="NADH-ubiquinone/plastoquinone oxidoreductase chain 6, subunit NuoJ"/>
    <property type="match status" value="1"/>
</dbReference>
<evidence type="ECO:0000313" key="6">
    <source>
        <dbReference type="Proteomes" id="UP000003544"/>
    </source>
</evidence>
<dbReference type="RefSeq" id="WP_007146552.1">
    <property type="nucleotide sequence ID" value="NZ_AFIG01000003.1"/>
</dbReference>
<keyword evidence="4" id="KW-0874">Quinone</keyword>
<dbReference type="eggNOG" id="COG0839">
    <property type="taxonomic scope" value="Bacteria"/>
</dbReference>